<dbReference type="GO" id="GO:0042802">
    <property type="term" value="F:identical protein binding"/>
    <property type="evidence" value="ECO:0007669"/>
    <property type="project" value="InterPro"/>
</dbReference>
<keyword evidence="7" id="KW-0630">Potassium</keyword>
<evidence type="ECO:0000256" key="1">
    <source>
        <dbReference type="ARBA" id="ARBA00004127"/>
    </source>
</evidence>
<protein>
    <recommendedName>
        <fullName evidence="16">CN hydrolase domain-containing protein</fullName>
    </recommendedName>
</protein>
<keyword evidence="5 13" id="KW-0812">Transmembrane</keyword>
<feature type="transmembrane region" description="Helical" evidence="13">
    <location>
        <begin position="537"/>
        <end position="556"/>
    </location>
</feature>
<accession>A0A815CCR2</accession>
<evidence type="ECO:0000256" key="2">
    <source>
        <dbReference type="ARBA" id="ARBA00005766"/>
    </source>
</evidence>
<evidence type="ECO:0000313" key="14">
    <source>
        <dbReference type="EMBL" id="CAF1281843.1"/>
    </source>
</evidence>
<keyword evidence="10 13" id="KW-0472">Membrane</keyword>
<evidence type="ECO:0000256" key="4">
    <source>
        <dbReference type="ARBA" id="ARBA00022538"/>
    </source>
</evidence>
<evidence type="ECO:0000256" key="7">
    <source>
        <dbReference type="ARBA" id="ARBA00022958"/>
    </source>
</evidence>
<evidence type="ECO:0000256" key="13">
    <source>
        <dbReference type="SAM" id="Phobius"/>
    </source>
</evidence>
<dbReference type="EMBL" id="CAJNOR010002349">
    <property type="protein sequence ID" value="CAF1281843.1"/>
    <property type="molecule type" value="Genomic_DNA"/>
</dbReference>
<dbReference type="Gene3D" id="3.60.110.10">
    <property type="entry name" value="Carbon-nitrogen hydrolase"/>
    <property type="match status" value="1"/>
</dbReference>
<keyword evidence="11" id="KW-0407">Ion channel</keyword>
<evidence type="ECO:0000256" key="10">
    <source>
        <dbReference type="ARBA" id="ARBA00023136"/>
    </source>
</evidence>
<evidence type="ECO:0000256" key="8">
    <source>
        <dbReference type="ARBA" id="ARBA00022989"/>
    </source>
</evidence>
<sequence>MEKQATLQIVCIQTYLTQYHYQSYPILKQYLLQRIRLGLKTRSTTTQIPSNEERIRQPTLVILPECTGTWLYYMCVPMPKFLREYFFNSNNRKANYHLLFIAYTLATHLRLFMKEIYKNYQSSKTWASIFRQSWLTLFARRTFSIYKQLFSELAVETNSTIVAGSIFAYNDSNDNKLYNMSYVFQPNNGAICLQSGKRYPTLEESDFIHSYEHSPSIYSIPNTNIDIGVLVCADSWMPEVYNEYDRLELNSHRRFLFIIVALNTGDWNMPWPGYDASTDVPNDVDSEHLQTYSLPQAWFHYAVRRAFDVLGKRNDLLGYGVICCQGVLNLMNDIRAEGESVILLKRSKDDEKVLFEAKTCVEEKVLTFTQNFTRRHPLSCWLSTMLLCFSNTILSNFLLGDSLVQDFLHHQHLLLATICWYCVFYSPLDLLVRLIRCLPIRLVLGIGKELYRTRKIYDGVRSTIVIYPEAYVVIILIGAIRGCGMSIMTLVDRFIRGIWLPTHHEFLFPSFITKACFLSSSIFLLSHLQILKFEHELIYLCIASMFIYVRVITSFFKQYDPFMPFENFTSGLLFNSWTELITDAYRRAAVSNSLPAPQNAALPAATSSVNNPAGMMNAKKEMMNNDGSSKGVDGKKRD</sequence>
<feature type="transmembrane region" description="Helical" evidence="13">
    <location>
        <begin position="378"/>
        <end position="399"/>
    </location>
</feature>
<evidence type="ECO:0000256" key="6">
    <source>
        <dbReference type="ARBA" id="ARBA00022826"/>
    </source>
</evidence>
<evidence type="ECO:0000313" key="15">
    <source>
        <dbReference type="Proteomes" id="UP000663828"/>
    </source>
</evidence>
<keyword evidence="4" id="KW-0633">Potassium transport</keyword>
<dbReference type="PANTHER" id="PTHR12454">
    <property type="entry name" value="TRIMERIC INTRACELLULAR CATION CHANNEL"/>
    <property type="match status" value="1"/>
</dbReference>
<evidence type="ECO:0000256" key="3">
    <source>
        <dbReference type="ARBA" id="ARBA00022448"/>
    </source>
</evidence>
<evidence type="ECO:0000256" key="5">
    <source>
        <dbReference type="ARBA" id="ARBA00022692"/>
    </source>
</evidence>
<organism evidence="14 15">
    <name type="scientific">Adineta ricciae</name>
    <name type="common">Rotifer</name>
    <dbReference type="NCBI Taxonomy" id="249248"/>
    <lineage>
        <taxon>Eukaryota</taxon>
        <taxon>Metazoa</taxon>
        <taxon>Spiralia</taxon>
        <taxon>Gnathifera</taxon>
        <taxon>Rotifera</taxon>
        <taxon>Eurotatoria</taxon>
        <taxon>Bdelloidea</taxon>
        <taxon>Adinetida</taxon>
        <taxon>Adinetidae</taxon>
        <taxon>Adineta</taxon>
    </lineage>
</organism>
<feature type="region of interest" description="Disordered" evidence="12">
    <location>
        <begin position="619"/>
        <end position="638"/>
    </location>
</feature>
<evidence type="ECO:0000256" key="11">
    <source>
        <dbReference type="ARBA" id="ARBA00023303"/>
    </source>
</evidence>
<keyword evidence="9" id="KW-0406">Ion transport</keyword>
<dbReference type="InterPro" id="IPR036526">
    <property type="entry name" value="C-N_Hydrolase_sf"/>
</dbReference>
<dbReference type="PANTHER" id="PTHR12454:SF11">
    <property type="entry name" value="GH25683P"/>
    <property type="match status" value="1"/>
</dbReference>
<evidence type="ECO:0008006" key="16">
    <source>
        <dbReference type="Google" id="ProtNLM"/>
    </source>
</evidence>
<dbReference type="AlphaFoldDB" id="A0A815CCR2"/>
<feature type="transmembrane region" description="Helical" evidence="13">
    <location>
        <begin position="470"/>
        <end position="491"/>
    </location>
</feature>
<dbReference type="Proteomes" id="UP000663828">
    <property type="component" value="Unassembled WGS sequence"/>
</dbReference>
<evidence type="ECO:0000256" key="12">
    <source>
        <dbReference type="SAM" id="MobiDB-lite"/>
    </source>
</evidence>
<name>A0A815CCR2_ADIRI</name>
<reference evidence="14" key="1">
    <citation type="submission" date="2021-02" db="EMBL/GenBank/DDBJ databases">
        <authorList>
            <person name="Nowell W R."/>
        </authorList>
    </citation>
    <scope>NUCLEOTIDE SEQUENCE</scope>
</reference>
<dbReference type="GO" id="GO:0012505">
    <property type="term" value="C:endomembrane system"/>
    <property type="evidence" value="ECO:0007669"/>
    <property type="project" value="UniProtKB-SubCell"/>
</dbReference>
<evidence type="ECO:0000256" key="9">
    <source>
        <dbReference type="ARBA" id="ARBA00023065"/>
    </source>
</evidence>
<dbReference type="InterPro" id="IPR007866">
    <property type="entry name" value="TRIC_channel"/>
</dbReference>
<comment type="similarity">
    <text evidence="2">Belongs to the TMEM38 family.</text>
</comment>
<keyword evidence="15" id="KW-1185">Reference proteome</keyword>
<dbReference type="SUPFAM" id="SSF56317">
    <property type="entry name" value="Carbon-nitrogen hydrolase"/>
    <property type="match status" value="1"/>
</dbReference>
<keyword evidence="3" id="KW-0813">Transport</keyword>
<feature type="transmembrane region" description="Helical" evidence="13">
    <location>
        <begin position="411"/>
        <end position="432"/>
    </location>
</feature>
<gene>
    <name evidence="14" type="ORF">XAT740_LOCUS27862</name>
</gene>
<keyword evidence="6" id="KW-0631">Potassium channel</keyword>
<proteinExistence type="inferred from homology"/>
<dbReference type="Pfam" id="PF05197">
    <property type="entry name" value="TRIC"/>
    <property type="match status" value="1"/>
</dbReference>
<comment type="caution">
    <text evidence="14">The sequence shown here is derived from an EMBL/GenBank/DDBJ whole genome shotgun (WGS) entry which is preliminary data.</text>
</comment>
<dbReference type="GO" id="GO:0016020">
    <property type="term" value="C:membrane"/>
    <property type="evidence" value="ECO:0007669"/>
    <property type="project" value="InterPro"/>
</dbReference>
<dbReference type="GO" id="GO:0005267">
    <property type="term" value="F:potassium channel activity"/>
    <property type="evidence" value="ECO:0007669"/>
    <property type="project" value="UniProtKB-KW"/>
</dbReference>
<feature type="transmembrane region" description="Helical" evidence="13">
    <location>
        <begin position="506"/>
        <end position="525"/>
    </location>
</feature>
<comment type="subcellular location">
    <subcellularLocation>
        <location evidence="1">Endomembrane system</location>
        <topology evidence="1">Multi-pass membrane protein</topology>
    </subcellularLocation>
</comment>
<keyword evidence="8 13" id="KW-1133">Transmembrane helix</keyword>